<dbReference type="EMBL" id="JACOME010000001">
    <property type="protein sequence ID" value="MBC3845437.1"/>
    <property type="molecule type" value="Genomic_DNA"/>
</dbReference>
<feature type="domain" description="DUF4296" evidence="1">
    <location>
        <begin position="27"/>
        <end position="109"/>
    </location>
</feature>
<protein>
    <submittedName>
        <fullName evidence="2">DUF4296 domain-containing protein</fullName>
    </submittedName>
</protein>
<keyword evidence="3" id="KW-1185">Reference proteome</keyword>
<gene>
    <name evidence="2" type="ORF">H6H04_03510</name>
</gene>
<sequence>MFKNIIVILILCFLIIACDDSKSIKKPDNLIAKETMSDILYDLYIINAAKGVNRKILEAEGFMPETYVLNKYNIDSTQFSDSNTYYTFDNEVYKSIIDKVRARLEKEKKTFEDIREKEAQSVKKRQDSLSAKQRIRRDSINKSKLKDSIVSSLSKTVQ</sequence>
<reference evidence="2 3" key="1">
    <citation type="submission" date="2020-08" db="EMBL/GenBank/DDBJ databases">
        <title>Winogradskyella ouciana sp. nov., isolated from the hadal seawater of the Mariana Trench.</title>
        <authorList>
            <person name="He X."/>
        </authorList>
    </citation>
    <scope>NUCLEOTIDE SEQUENCE [LARGE SCALE GENOMIC DNA]</scope>
    <source>
        <strain evidence="2 3">KCTC 22026</strain>
    </source>
</reference>
<evidence type="ECO:0000313" key="3">
    <source>
        <dbReference type="Proteomes" id="UP000607435"/>
    </source>
</evidence>
<dbReference type="Pfam" id="PF14129">
    <property type="entry name" value="DUF4296"/>
    <property type="match status" value="1"/>
</dbReference>
<name>A0ABR6XY56_9FLAO</name>
<comment type="caution">
    <text evidence="2">The sequence shown here is derived from an EMBL/GenBank/DDBJ whole genome shotgun (WGS) entry which is preliminary data.</text>
</comment>
<accession>A0ABR6XY56</accession>
<dbReference type="PROSITE" id="PS51257">
    <property type="entry name" value="PROKAR_LIPOPROTEIN"/>
    <property type="match status" value="1"/>
</dbReference>
<evidence type="ECO:0000313" key="2">
    <source>
        <dbReference type="EMBL" id="MBC3845437.1"/>
    </source>
</evidence>
<dbReference type="Proteomes" id="UP000607435">
    <property type="component" value="Unassembled WGS sequence"/>
</dbReference>
<organism evidence="2 3">
    <name type="scientific">Winogradskyella echinorum</name>
    <dbReference type="NCBI Taxonomy" id="538189"/>
    <lineage>
        <taxon>Bacteria</taxon>
        <taxon>Pseudomonadati</taxon>
        <taxon>Bacteroidota</taxon>
        <taxon>Flavobacteriia</taxon>
        <taxon>Flavobacteriales</taxon>
        <taxon>Flavobacteriaceae</taxon>
        <taxon>Winogradskyella</taxon>
    </lineage>
</organism>
<proteinExistence type="predicted"/>
<evidence type="ECO:0000259" key="1">
    <source>
        <dbReference type="Pfam" id="PF14129"/>
    </source>
</evidence>
<dbReference type="InterPro" id="IPR025381">
    <property type="entry name" value="DUF4296"/>
</dbReference>
<dbReference type="RefSeq" id="WP_186844547.1">
    <property type="nucleotide sequence ID" value="NZ_JACOME010000001.1"/>
</dbReference>